<feature type="signal peptide" evidence="2">
    <location>
        <begin position="1"/>
        <end position="26"/>
    </location>
</feature>
<keyword evidence="2" id="KW-0732">Signal</keyword>
<dbReference type="Proteomes" id="UP000634206">
    <property type="component" value="Unassembled WGS sequence"/>
</dbReference>
<feature type="chain" id="PRO_5041997413" evidence="2">
    <location>
        <begin position="27"/>
        <end position="169"/>
    </location>
</feature>
<reference evidence="3" key="1">
    <citation type="submission" date="2021-01" db="EMBL/GenBank/DDBJ databases">
        <title>Modified the classification status of verrucomicrobia.</title>
        <authorList>
            <person name="Feng X."/>
        </authorList>
    </citation>
    <scope>NUCLEOTIDE SEQUENCE</scope>
    <source>
        <strain evidence="3">5K15</strain>
    </source>
</reference>
<evidence type="ECO:0000313" key="3">
    <source>
        <dbReference type="EMBL" id="MBK1855991.1"/>
    </source>
</evidence>
<proteinExistence type="predicted"/>
<comment type="caution">
    <text evidence="3">The sequence shown here is derived from an EMBL/GenBank/DDBJ whole genome shotgun (WGS) entry which is preliminary data.</text>
</comment>
<organism evidence="3 4">
    <name type="scientific">Oceaniferula flava</name>
    <dbReference type="NCBI Taxonomy" id="2800421"/>
    <lineage>
        <taxon>Bacteria</taxon>
        <taxon>Pseudomonadati</taxon>
        <taxon>Verrucomicrobiota</taxon>
        <taxon>Verrucomicrobiia</taxon>
        <taxon>Verrucomicrobiales</taxon>
        <taxon>Verrucomicrobiaceae</taxon>
        <taxon>Oceaniferula</taxon>
    </lineage>
</organism>
<keyword evidence="4" id="KW-1185">Reference proteome</keyword>
<accession>A0AAE2SD25</accession>
<dbReference type="RefSeq" id="WP_309490603.1">
    <property type="nucleotide sequence ID" value="NZ_JAENIG010000009.1"/>
</dbReference>
<evidence type="ECO:0000256" key="1">
    <source>
        <dbReference type="SAM" id="MobiDB-lite"/>
    </source>
</evidence>
<dbReference type="EMBL" id="JAENIG010000009">
    <property type="protein sequence ID" value="MBK1855991.1"/>
    <property type="molecule type" value="Genomic_DNA"/>
</dbReference>
<feature type="region of interest" description="Disordered" evidence="1">
    <location>
        <begin position="133"/>
        <end position="155"/>
    </location>
</feature>
<name>A0AAE2SD25_9BACT</name>
<evidence type="ECO:0000256" key="2">
    <source>
        <dbReference type="SAM" id="SignalP"/>
    </source>
</evidence>
<sequence length="169" mass="19096">MNSPFRFTPLASVAIAAMLSQTLAQADVGAFESEATKQLTVQSPDKTSQLSVTLEHLDRSQIRQVNKGRNQAPEAWVGDRQVPSGVLWRRPTLIRSFTVTIDNKEIKIPARFWNDLAGLELHKIVINRAPRNAQESQELEEFRDSMRNPTISRSRDGGTVMITWVRPEE</sequence>
<protein>
    <submittedName>
        <fullName evidence="3">Uncharacterized protein</fullName>
    </submittedName>
</protein>
<evidence type="ECO:0000313" key="4">
    <source>
        <dbReference type="Proteomes" id="UP000634206"/>
    </source>
</evidence>
<gene>
    <name evidence="3" type="ORF">JIN83_13545</name>
</gene>
<dbReference type="AlphaFoldDB" id="A0AAE2SD25"/>